<reference evidence="2 3" key="1">
    <citation type="submission" date="2015-07" db="EMBL/GenBank/DDBJ databases">
        <title>The genome of Dufourea novaeangliae.</title>
        <authorList>
            <person name="Pan H."/>
            <person name="Kapheim K."/>
        </authorList>
    </citation>
    <scope>NUCLEOTIDE SEQUENCE [LARGE SCALE GENOMIC DNA]</scope>
    <source>
        <strain evidence="2">0120121106</strain>
        <tissue evidence="2">Whole body</tissue>
    </source>
</reference>
<keyword evidence="1" id="KW-0175">Coiled coil</keyword>
<evidence type="ECO:0008006" key="4">
    <source>
        <dbReference type="Google" id="ProtNLM"/>
    </source>
</evidence>
<evidence type="ECO:0000256" key="1">
    <source>
        <dbReference type="SAM" id="Coils"/>
    </source>
</evidence>
<sequence>MEEFHCDIAHILQNRDFTVLQKLLSHSNNFRAKISAKIEDTITHEIECKEKRTLHVNRISELKQEIDSLKSEIDATKLQQKIVDKKIFNAIKQQEELKEKVNNEKSKRDSLCIEMVDLQQESEKRRENKILTWNAIKRACHIYKQYLDVHVQLLDTKECEHIRISFFTHNEDLNNKYFVNLYNSSNQWKVEEVQPEFKKEDFDDFKGIVDFSAQSEIFDITAFLCKLRHIFIKCYLNTK</sequence>
<evidence type="ECO:0000313" key="3">
    <source>
        <dbReference type="Proteomes" id="UP000076502"/>
    </source>
</evidence>
<dbReference type="AlphaFoldDB" id="A0A154PRH8"/>
<dbReference type="OrthoDB" id="7691513at2759"/>
<evidence type="ECO:0000313" key="2">
    <source>
        <dbReference type="EMBL" id="KZC13954.1"/>
    </source>
</evidence>
<dbReference type="EMBL" id="KQ435026">
    <property type="protein sequence ID" value="KZC13954.1"/>
    <property type="molecule type" value="Genomic_DNA"/>
</dbReference>
<organism evidence="2 3">
    <name type="scientific">Dufourea novaeangliae</name>
    <name type="common">Sweat bee</name>
    <dbReference type="NCBI Taxonomy" id="178035"/>
    <lineage>
        <taxon>Eukaryota</taxon>
        <taxon>Metazoa</taxon>
        <taxon>Ecdysozoa</taxon>
        <taxon>Arthropoda</taxon>
        <taxon>Hexapoda</taxon>
        <taxon>Insecta</taxon>
        <taxon>Pterygota</taxon>
        <taxon>Neoptera</taxon>
        <taxon>Endopterygota</taxon>
        <taxon>Hymenoptera</taxon>
        <taxon>Apocrita</taxon>
        <taxon>Aculeata</taxon>
        <taxon>Apoidea</taxon>
        <taxon>Anthophila</taxon>
        <taxon>Halictidae</taxon>
        <taxon>Rophitinae</taxon>
        <taxon>Dufourea</taxon>
    </lineage>
</organism>
<proteinExistence type="predicted"/>
<name>A0A154PRH8_DUFNO</name>
<protein>
    <recommendedName>
        <fullName evidence="4">Kinetochore protein SPC25</fullName>
    </recommendedName>
</protein>
<dbReference type="Proteomes" id="UP000076502">
    <property type="component" value="Unassembled WGS sequence"/>
</dbReference>
<feature type="coiled-coil region" evidence="1">
    <location>
        <begin position="52"/>
        <end position="121"/>
    </location>
</feature>
<gene>
    <name evidence="2" type="ORF">WN55_06305</name>
</gene>
<keyword evidence="3" id="KW-1185">Reference proteome</keyword>
<accession>A0A154PRH8</accession>